<dbReference type="PANTHER" id="PTHR11608">
    <property type="entry name" value="BIFUNCTIONAL PROTEIN PYRR"/>
    <property type="match status" value="1"/>
</dbReference>
<dbReference type="NCBIfam" id="NF003549">
    <property type="entry name" value="PRK05205.1-5"/>
    <property type="match status" value="1"/>
</dbReference>
<protein>
    <recommendedName>
        <fullName evidence="4">Bifunctional protein PyrR</fullName>
    </recommendedName>
    <domain>
        <recommendedName>
            <fullName evidence="4">Pyrimidine operon regulatory protein</fullName>
        </recommendedName>
    </domain>
    <domain>
        <recommendedName>
            <fullName evidence="4">Uracil phosphoribosyltransferase</fullName>
            <shortName evidence="4">UPRTase</shortName>
            <ecNumber evidence="4">2.4.2.9</ecNumber>
        </recommendedName>
    </domain>
</protein>
<evidence type="ECO:0000313" key="7">
    <source>
        <dbReference type="Proteomes" id="UP000051677"/>
    </source>
</evidence>
<keyword evidence="3 4" id="KW-0804">Transcription</keyword>
<keyword evidence="4 6" id="KW-0808">Transferase</keyword>
<proteinExistence type="inferred from homology"/>
<dbReference type="InterPro" id="IPR023050">
    <property type="entry name" value="PyrR"/>
</dbReference>
<dbReference type="PANTHER" id="PTHR11608:SF0">
    <property type="entry name" value="BIFUNCTIONAL PROTEIN PYRR"/>
    <property type="match status" value="1"/>
</dbReference>
<evidence type="ECO:0000256" key="3">
    <source>
        <dbReference type="ARBA" id="ARBA00023163"/>
    </source>
</evidence>
<reference evidence="6 7" key="1">
    <citation type="submission" date="2015-10" db="EMBL/GenBank/DDBJ databases">
        <title>Mycobacterium gordonae draft genome assembly.</title>
        <authorList>
            <person name="Ustinova V."/>
            <person name="Smirnova T."/>
            <person name="Blagodatskikh K."/>
            <person name="Varlamov D."/>
            <person name="Larionova E."/>
            <person name="Chernousova L."/>
        </authorList>
    </citation>
    <scope>NUCLEOTIDE SEQUENCE [LARGE SCALE GENOMIC DNA]</scope>
    <source>
        <strain evidence="6 7">CTRI 14-8773</strain>
    </source>
</reference>
<comment type="function">
    <text evidence="4">Regulates the transcription of the pyrimidine nucleotide (pyr) operon in response to exogenous pyrimidines.</text>
</comment>
<comment type="function">
    <text evidence="4">Also displays a weak uracil phosphoribosyltransferase activity which is not physiologically significant.</text>
</comment>
<dbReference type="CDD" id="cd06223">
    <property type="entry name" value="PRTases_typeI"/>
    <property type="match status" value="1"/>
</dbReference>
<comment type="caution">
    <text evidence="6">The sequence shown here is derived from an EMBL/GenBank/DDBJ whole genome shotgun (WGS) entry which is preliminary data.</text>
</comment>
<dbReference type="Proteomes" id="UP000051677">
    <property type="component" value="Unassembled WGS sequence"/>
</dbReference>
<comment type="similarity">
    <text evidence="1 4">Belongs to the purine/pyrimidine phosphoribosyltransferase family. PyrR subfamily.</text>
</comment>
<dbReference type="EMBL" id="LKTM01000310">
    <property type="protein sequence ID" value="KQH77649.1"/>
    <property type="molecule type" value="Genomic_DNA"/>
</dbReference>
<accession>A0A0Q2LP06</accession>
<dbReference type="Pfam" id="PF00156">
    <property type="entry name" value="Pribosyltran"/>
    <property type="match status" value="1"/>
</dbReference>
<dbReference type="RefSeq" id="WP_055579566.1">
    <property type="nucleotide sequence ID" value="NZ_LKTM01000310.1"/>
</dbReference>
<dbReference type="GO" id="GO:0004845">
    <property type="term" value="F:uracil phosphoribosyltransferase activity"/>
    <property type="evidence" value="ECO:0007669"/>
    <property type="project" value="UniProtKB-UniRule"/>
</dbReference>
<dbReference type="GO" id="GO:0006355">
    <property type="term" value="P:regulation of DNA-templated transcription"/>
    <property type="evidence" value="ECO:0007669"/>
    <property type="project" value="UniProtKB-UniRule"/>
</dbReference>
<keyword evidence="2 4" id="KW-0805">Transcription regulation</keyword>
<comment type="catalytic activity">
    <reaction evidence="4">
        <text>UMP + diphosphate = 5-phospho-alpha-D-ribose 1-diphosphate + uracil</text>
        <dbReference type="Rhea" id="RHEA:13017"/>
        <dbReference type="ChEBI" id="CHEBI:17568"/>
        <dbReference type="ChEBI" id="CHEBI:33019"/>
        <dbReference type="ChEBI" id="CHEBI:57865"/>
        <dbReference type="ChEBI" id="CHEBI:58017"/>
        <dbReference type="EC" id="2.4.2.9"/>
    </reaction>
</comment>
<gene>
    <name evidence="4" type="primary">pyrR</name>
    <name evidence="6" type="ORF">AO501_33760</name>
</gene>
<evidence type="ECO:0000256" key="1">
    <source>
        <dbReference type="ARBA" id="ARBA00005565"/>
    </source>
</evidence>
<dbReference type="FunFam" id="3.40.50.2020:FF:000020">
    <property type="entry name" value="Bifunctional protein PyrR"/>
    <property type="match status" value="1"/>
</dbReference>
<dbReference type="SUPFAM" id="SSF53271">
    <property type="entry name" value="PRTase-like"/>
    <property type="match status" value="1"/>
</dbReference>
<evidence type="ECO:0000256" key="2">
    <source>
        <dbReference type="ARBA" id="ARBA00023015"/>
    </source>
</evidence>
<dbReference type="NCBIfam" id="NF003547">
    <property type="entry name" value="PRK05205.1-3"/>
    <property type="match status" value="1"/>
</dbReference>
<dbReference type="STRING" id="1778.A9W97_11620"/>
<dbReference type="Gene3D" id="3.40.50.2020">
    <property type="match status" value="1"/>
</dbReference>
<feature type="domain" description="Phosphoribosyltransferase" evidence="5">
    <location>
        <begin position="15"/>
        <end position="170"/>
    </location>
</feature>
<organism evidence="6 7">
    <name type="scientific">Mycobacterium gordonae</name>
    <dbReference type="NCBI Taxonomy" id="1778"/>
    <lineage>
        <taxon>Bacteria</taxon>
        <taxon>Bacillati</taxon>
        <taxon>Actinomycetota</taxon>
        <taxon>Actinomycetes</taxon>
        <taxon>Mycobacteriales</taxon>
        <taxon>Mycobacteriaceae</taxon>
        <taxon>Mycobacterium</taxon>
    </lineage>
</organism>
<name>A0A0Q2LP06_MYCGO</name>
<feature type="short sequence motif" description="PRPP-binding" evidence="4">
    <location>
        <begin position="105"/>
        <end position="117"/>
    </location>
</feature>
<evidence type="ECO:0000259" key="5">
    <source>
        <dbReference type="Pfam" id="PF00156"/>
    </source>
</evidence>
<dbReference type="InterPro" id="IPR050137">
    <property type="entry name" value="PyrR_bifunctional"/>
</dbReference>
<evidence type="ECO:0000313" key="6">
    <source>
        <dbReference type="EMBL" id="KQH77649.1"/>
    </source>
</evidence>
<dbReference type="InterPro" id="IPR000836">
    <property type="entry name" value="PRTase_dom"/>
</dbReference>
<dbReference type="OrthoDB" id="9802227at2"/>
<keyword evidence="4 6" id="KW-0328">Glycosyltransferase</keyword>
<dbReference type="HAMAP" id="MF_01219">
    <property type="entry name" value="PyrR"/>
    <property type="match status" value="1"/>
</dbReference>
<evidence type="ECO:0000256" key="4">
    <source>
        <dbReference type="HAMAP-Rule" id="MF_01219"/>
    </source>
</evidence>
<dbReference type="EC" id="2.4.2.9" evidence="4"/>
<dbReference type="AlphaFoldDB" id="A0A0Q2LP06"/>
<dbReference type="InterPro" id="IPR029057">
    <property type="entry name" value="PRTase-like"/>
</dbReference>
<sequence>MGASDQRELMSAADVGRTISRMAHQIIEKTALDNPDSTRVVLLGIPTRGVTLASRLAANIAEYSGVDVGHGSLDITLYRDDLMIKPPRPLENTSIPAGGIDDALVILVDDVLYSGRSTRSALDALRDVGRPRAVQLAVLVDRGHRELPIRADYVGKNVPTSRNESVHVQLKEDDGRDGVVITR</sequence>